<keyword evidence="2" id="KW-1185">Reference proteome</keyword>
<comment type="caution">
    <text evidence="1">The sequence shown here is derived from an EMBL/GenBank/DDBJ whole genome shotgun (WGS) entry which is preliminary data.</text>
</comment>
<sequence>MKAWLRTWRDRLRVLAMSASHALRARLLGTQSLQALRVPNLLLPAVIYIDPSRVEWSASVAVKPDRGNALFHPGDWDLAVRPMQDVEVQDPKYTTCRQLLEGLCPEATDEYQLIMQAVVQQGSYRGCSSAEDVQAHLQARKRFYQLMAEKGYKSQRELGGSAYAGEIQCALDREGRLIKINAGNHRFAAARQLGIARIPVHLCLIHDVHRESLEAAGGLAALRAFISEVEKRYGG</sequence>
<evidence type="ECO:0000313" key="1">
    <source>
        <dbReference type="EMBL" id="MVW76082.1"/>
    </source>
</evidence>
<gene>
    <name evidence="1" type="ORF">GJV18_12215</name>
</gene>
<evidence type="ECO:0008006" key="3">
    <source>
        <dbReference type="Google" id="ProtNLM"/>
    </source>
</evidence>
<dbReference type="RefSeq" id="WP_160345778.1">
    <property type="nucleotide sequence ID" value="NZ_WKJZ01000001.1"/>
</dbReference>
<evidence type="ECO:0000313" key="2">
    <source>
        <dbReference type="Proteomes" id="UP000429555"/>
    </source>
</evidence>
<reference evidence="1 2" key="1">
    <citation type="submission" date="2019-11" db="EMBL/GenBank/DDBJ databases">
        <title>Pseudomonas flavidum sp. nov., isolated from Baiyang Lake.</title>
        <authorList>
            <person name="Zhao Y."/>
        </authorList>
    </citation>
    <scope>NUCLEOTIDE SEQUENCE [LARGE SCALE GENOMIC DNA]</scope>
    <source>
        <strain evidence="2">R-22-3 w-18</strain>
    </source>
</reference>
<accession>A0A6I4KZ55</accession>
<protein>
    <recommendedName>
        <fullName evidence="3">ParB/Sulfiredoxin domain-containing protein</fullName>
    </recommendedName>
</protein>
<name>A0A6I4KZ55_9PSED</name>
<organism evidence="1 2">
    <name type="scientific">Pseudomonas xionganensis</name>
    <dbReference type="NCBI Taxonomy" id="2654845"/>
    <lineage>
        <taxon>Bacteria</taxon>
        <taxon>Pseudomonadati</taxon>
        <taxon>Pseudomonadota</taxon>
        <taxon>Gammaproteobacteria</taxon>
        <taxon>Pseudomonadales</taxon>
        <taxon>Pseudomonadaceae</taxon>
        <taxon>Pseudomonas</taxon>
    </lineage>
</organism>
<proteinExistence type="predicted"/>
<dbReference type="Proteomes" id="UP000429555">
    <property type="component" value="Unassembled WGS sequence"/>
</dbReference>
<dbReference type="EMBL" id="WKJZ01000001">
    <property type="protein sequence ID" value="MVW76082.1"/>
    <property type="molecule type" value="Genomic_DNA"/>
</dbReference>
<dbReference type="AlphaFoldDB" id="A0A6I4KZ55"/>